<dbReference type="CDD" id="cd17546">
    <property type="entry name" value="REC_hyHK_CKI1_RcsC-like"/>
    <property type="match status" value="1"/>
</dbReference>
<feature type="modified residue" description="4-aspartylphosphate" evidence="10">
    <location>
        <position position="1774"/>
    </location>
</feature>
<keyword evidence="6" id="KW-0418">Kinase</keyword>
<feature type="modified residue" description="Phosphohistidine" evidence="9">
    <location>
        <position position="1123"/>
    </location>
</feature>
<dbReference type="SMART" id="SM00387">
    <property type="entry name" value="HATPase_c"/>
    <property type="match status" value="1"/>
</dbReference>
<dbReference type="KEGG" id="shd:SUTH_03424"/>
<evidence type="ECO:0000256" key="7">
    <source>
        <dbReference type="ARBA" id="ARBA00023012"/>
    </source>
</evidence>
<dbReference type="Pfam" id="PF01627">
    <property type="entry name" value="Hpt"/>
    <property type="match status" value="3"/>
</dbReference>
<evidence type="ECO:0000256" key="8">
    <source>
        <dbReference type="ARBA" id="ARBA00035100"/>
    </source>
</evidence>
<dbReference type="PANTHER" id="PTHR43395:SF8">
    <property type="entry name" value="HISTIDINE KINASE"/>
    <property type="match status" value="1"/>
</dbReference>
<feature type="region of interest" description="Disordered" evidence="12">
    <location>
        <begin position="1203"/>
        <end position="1229"/>
    </location>
</feature>
<dbReference type="HOGENOM" id="CLU_000650_0_1_4"/>
<reference evidence="17 18" key="1">
    <citation type="journal article" date="2014" name="Syst. Appl. Microbiol.">
        <title>Complete genomes of freshwater sulfur oxidizers Sulfuricella denitrificans skB26 and Sulfuritalea hydrogenivorans sk43H: genetic insights into the sulfur oxidation pathway of betaproteobacteria.</title>
        <authorList>
            <person name="Watanabe T."/>
            <person name="Kojima H."/>
            <person name="Fukui M."/>
        </authorList>
    </citation>
    <scope>NUCLEOTIDE SEQUENCE [LARGE SCALE GENOMIC DNA]</scope>
    <source>
        <strain evidence="17">DSM22779</strain>
    </source>
</reference>
<dbReference type="SUPFAM" id="SSF50341">
    <property type="entry name" value="CheW-like"/>
    <property type="match status" value="1"/>
</dbReference>
<dbReference type="InterPro" id="IPR051315">
    <property type="entry name" value="Bact_Chemotaxis_CheA"/>
</dbReference>
<keyword evidence="7" id="KW-0902">Two-component regulatory system</keyword>
<dbReference type="SUPFAM" id="SSF47226">
    <property type="entry name" value="Histidine-containing phosphotransfer domain, HPT domain"/>
    <property type="match status" value="5"/>
</dbReference>
<dbReference type="EMBL" id="AP012547">
    <property type="protein sequence ID" value="BAO31194.1"/>
    <property type="molecule type" value="Genomic_DNA"/>
</dbReference>
<evidence type="ECO:0000256" key="6">
    <source>
        <dbReference type="ARBA" id="ARBA00022777"/>
    </source>
</evidence>
<dbReference type="FunFam" id="3.30.565.10:FF:000016">
    <property type="entry name" value="Chemotaxis protein CheA, putative"/>
    <property type="match status" value="1"/>
</dbReference>
<evidence type="ECO:0000259" key="15">
    <source>
        <dbReference type="PROSITE" id="PS50851"/>
    </source>
</evidence>
<dbReference type="InterPro" id="IPR004358">
    <property type="entry name" value="Sig_transdc_His_kin-like_C"/>
</dbReference>
<dbReference type="SMART" id="SM00073">
    <property type="entry name" value="HPT"/>
    <property type="match status" value="3"/>
</dbReference>
<keyword evidence="18" id="KW-1185">Reference proteome</keyword>
<evidence type="ECO:0000256" key="12">
    <source>
        <dbReference type="SAM" id="MobiDB-lite"/>
    </source>
</evidence>
<dbReference type="InterPro" id="IPR011006">
    <property type="entry name" value="CheY-like_superfamily"/>
</dbReference>
<evidence type="ECO:0000256" key="2">
    <source>
        <dbReference type="ARBA" id="ARBA00012438"/>
    </source>
</evidence>
<dbReference type="SMART" id="SM00260">
    <property type="entry name" value="CheW"/>
    <property type="match status" value="1"/>
</dbReference>
<protein>
    <recommendedName>
        <fullName evidence="3">Chemotaxis protein CheA</fullName>
        <ecNumber evidence="2">2.7.13.3</ecNumber>
    </recommendedName>
</protein>
<evidence type="ECO:0000313" key="17">
    <source>
        <dbReference type="EMBL" id="BAO31194.1"/>
    </source>
</evidence>
<dbReference type="Proteomes" id="UP000031637">
    <property type="component" value="Chromosome"/>
</dbReference>
<evidence type="ECO:0000256" key="4">
    <source>
        <dbReference type="ARBA" id="ARBA00022553"/>
    </source>
</evidence>
<feature type="coiled-coil region" evidence="11">
    <location>
        <begin position="1271"/>
        <end position="1305"/>
    </location>
</feature>
<dbReference type="PROSITE" id="PS50894">
    <property type="entry name" value="HPT"/>
    <property type="match status" value="3"/>
</dbReference>
<dbReference type="Pfam" id="PF00072">
    <property type="entry name" value="Response_reg"/>
    <property type="match status" value="1"/>
</dbReference>
<keyword evidence="17" id="KW-0547">Nucleotide-binding</keyword>
<feature type="compositionally biased region" description="Low complexity" evidence="12">
    <location>
        <begin position="1216"/>
        <end position="1229"/>
    </location>
</feature>
<evidence type="ECO:0000259" key="13">
    <source>
        <dbReference type="PROSITE" id="PS50109"/>
    </source>
</evidence>
<evidence type="ECO:0000259" key="14">
    <source>
        <dbReference type="PROSITE" id="PS50110"/>
    </source>
</evidence>
<dbReference type="InterPro" id="IPR004105">
    <property type="entry name" value="CheA-like_dim"/>
</dbReference>
<dbReference type="PROSITE" id="PS50109">
    <property type="entry name" value="HIS_KIN"/>
    <property type="match status" value="1"/>
</dbReference>
<feature type="region of interest" description="Disordered" evidence="12">
    <location>
        <begin position="1041"/>
        <end position="1061"/>
    </location>
</feature>
<keyword evidence="11" id="KW-0175">Coiled coil</keyword>
<dbReference type="GO" id="GO:0006935">
    <property type="term" value="P:chemotaxis"/>
    <property type="evidence" value="ECO:0007669"/>
    <property type="project" value="InterPro"/>
</dbReference>
<dbReference type="Pfam" id="PF02518">
    <property type="entry name" value="HATPase_c"/>
    <property type="match status" value="1"/>
</dbReference>
<dbReference type="GO" id="GO:0005524">
    <property type="term" value="F:ATP binding"/>
    <property type="evidence" value="ECO:0007669"/>
    <property type="project" value="UniProtKB-KW"/>
</dbReference>
<evidence type="ECO:0000256" key="9">
    <source>
        <dbReference type="PROSITE-ProRule" id="PRU00110"/>
    </source>
</evidence>
<proteinExistence type="predicted"/>
<dbReference type="Gene3D" id="1.20.120.160">
    <property type="entry name" value="HPT domain"/>
    <property type="match status" value="4"/>
</dbReference>
<feature type="domain" description="CheW-like" evidence="15">
    <location>
        <begin position="1565"/>
        <end position="1700"/>
    </location>
</feature>
<dbReference type="InterPro" id="IPR036890">
    <property type="entry name" value="HATPase_C_sf"/>
</dbReference>
<dbReference type="InterPro" id="IPR036061">
    <property type="entry name" value="CheW-like_dom_sf"/>
</dbReference>
<evidence type="ECO:0000259" key="16">
    <source>
        <dbReference type="PROSITE" id="PS50894"/>
    </source>
</evidence>
<dbReference type="PROSITE" id="PS50851">
    <property type="entry name" value="CHEW"/>
    <property type="match status" value="1"/>
</dbReference>
<dbReference type="PANTHER" id="PTHR43395">
    <property type="entry name" value="SENSOR HISTIDINE KINASE CHEA"/>
    <property type="match status" value="1"/>
</dbReference>
<dbReference type="Pfam" id="PF26379">
    <property type="entry name" value="FimL_2nd"/>
    <property type="match status" value="1"/>
</dbReference>
<keyword evidence="5" id="KW-0808">Transferase</keyword>
<feature type="domain" description="Response regulatory" evidence="14">
    <location>
        <begin position="1725"/>
        <end position="1841"/>
    </location>
</feature>
<comment type="catalytic activity">
    <reaction evidence="1">
        <text>ATP + protein L-histidine = ADP + protein N-phospho-L-histidine.</text>
        <dbReference type="EC" id="2.7.13.3"/>
    </reaction>
</comment>
<keyword evidence="4 10" id="KW-0597">Phosphoprotein</keyword>
<dbReference type="InterPro" id="IPR036641">
    <property type="entry name" value="HPT_dom_sf"/>
</dbReference>
<dbReference type="PROSITE" id="PS50110">
    <property type="entry name" value="RESPONSE_REGULATORY"/>
    <property type="match status" value="1"/>
</dbReference>
<dbReference type="SMART" id="SM01231">
    <property type="entry name" value="H-kinase_dim"/>
    <property type="match status" value="1"/>
</dbReference>
<dbReference type="InterPro" id="IPR003594">
    <property type="entry name" value="HATPase_dom"/>
</dbReference>
<feature type="modified residue" description="Phosphohistidine" evidence="9">
    <location>
        <position position="684"/>
    </location>
</feature>
<dbReference type="RefSeq" id="WP_041100974.1">
    <property type="nucleotide sequence ID" value="NZ_AP012547.1"/>
</dbReference>
<dbReference type="InterPro" id="IPR008207">
    <property type="entry name" value="Sig_transdc_His_kin_Hpt_dom"/>
</dbReference>
<feature type="domain" description="HPt" evidence="16">
    <location>
        <begin position="637"/>
        <end position="744"/>
    </location>
</feature>
<dbReference type="GO" id="GO:0000155">
    <property type="term" value="F:phosphorelay sensor kinase activity"/>
    <property type="evidence" value="ECO:0007669"/>
    <property type="project" value="InterPro"/>
</dbReference>
<accession>W0SIA7</accession>
<feature type="compositionally biased region" description="Low complexity" evidence="12">
    <location>
        <begin position="1041"/>
        <end position="1050"/>
    </location>
</feature>
<evidence type="ECO:0000256" key="10">
    <source>
        <dbReference type="PROSITE-ProRule" id="PRU00169"/>
    </source>
</evidence>
<dbReference type="SUPFAM" id="SSF52172">
    <property type="entry name" value="CheY-like"/>
    <property type="match status" value="1"/>
</dbReference>
<evidence type="ECO:0000256" key="5">
    <source>
        <dbReference type="ARBA" id="ARBA00022679"/>
    </source>
</evidence>
<dbReference type="InterPro" id="IPR002545">
    <property type="entry name" value="CheW-lke_dom"/>
</dbReference>
<dbReference type="SUPFAM" id="SSF55874">
    <property type="entry name" value="ATPase domain of HSP90 chaperone/DNA topoisomerase II/histidine kinase"/>
    <property type="match status" value="1"/>
</dbReference>
<feature type="domain" description="Histidine kinase" evidence="13">
    <location>
        <begin position="1365"/>
        <end position="1563"/>
    </location>
</feature>
<comment type="function">
    <text evidence="8">Involved in the transmission of sensory signals from the chemoreceptors to the flagellar motors. CheA is autophosphorylated; it can transfer its phosphate group to either CheB or CheY.</text>
</comment>
<dbReference type="InterPro" id="IPR005467">
    <property type="entry name" value="His_kinase_dom"/>
</dbReference>
<name>W0SIA7_9PROT</name>
<evidence type="ECO:0000313" key="18">
    <source>
        <dbReference type="Proteomes" id="UP000031637"/>
    </source>
</evidence>
<dbReference type="SMART" id="SM00448">
    <property type="entry name" value="REC"/>
    <property type="match status" value="1"/>
</dbReference>
<organism evidence="17 18">
    <name type="scientific">Sulfuritalea hydrogenivorans sk43H</name>
    <dbReference type="NCBI Taxonomy" id="1223802"/>
    <lineage>
        <taxon>Bacteria</taxon>
        <taxon>Pseudomonadati</taxon>
        <taxon>Pseudomonadota</taxon>
        <taxon>Betaproteobacteria</taxon>
        <taxon>Nitrosomonadales</taxon>
        <taxon>Sterolibacteriaceae</taxon>
        <taxon>Sulfuritalea</taxon>
    </lineage>
</organism>
<dbReference type="InterPro" id="IPR058661">
    <property type="entry name" value="FimL_2nd"/>
</dbReference>
<dbReference type="OrthoDB" id="9803176at2"/>
<dbReference type="GO" id="GO:0005737">
    <property type="term" value="C:cytoplasm"/>
    <property type="evidence" value="ECO:0007669"/>
    <property type="project" value="InterPro"/>
</dbReference>
<dbReference type="Gene3D" id="3.40.50.2300">
    <property type="match status" value="1"/>
</dbReference>
<feature type="domain" description="HPt" evidence="16">
    <location>
        <begin position="1076"/>
        <end position="1182"/>
    </location>
</feature>
<evidence type="ECO:0000256" key="3">
    <source>
        <dbReference type="ARBA" id="ARBA00021495"/>
    </source>
</evidence>
<dbReference type="STRING" id="1223802.SUTH_03424"/>
<keyword evidence="17" id="KW-0067">ATP-binding</keyword>
<dbReference type="Pfam" id="PF01584">
    <property type="entry name" value="CheW"/>
    <property type="match status" value="1"/>
</dbReference>
<dbReference type="CDD" id="cd00088">
    <property type="entry name" value="HPT"/>
    <property type="match status" value="3"/>
</dbReference>
<dbReference type="Gene3D" id="3.30.565.10">
    <property type="entry name" value="Histidine kinase-like ATPase, C-terminal domain"/>
    <property type="match status" value="1"/>
</dbReference>
<gene>
    <name evidence="17" type="ORF">SUTH_03424</name>
</gene>
<feature type="region of interest" description="Disordered" evidence="12">
    <location>
        <begin position="604"/>
        <end position="625"/>
    </location>
</feature>
<evidence type="ECO:0000256" key="1">
    <source>
        <dbReference type="ARBA" id="ARBA00000085"/>
    </source>
</evidence>
<dbReference type="EC" id="2.7.13.3" evidence="2"/>
<feature type="modified residue" description="Phosphohistidine" evidence="9">
    <location>
        <position position="956"/>
    </location>
</feature>
<feature type="compositionally biased region" description="Pro residues" evidence="12">
    <location>
        <begin position="608"/>
        <end position="617"/>
    </location>
</feature>
<feature type="domain" description="HPt" evidence="16">
    <location>
        <begin position="915"/>
        <end position="1013"/>
    </location>
</feature>
<dbReference type="InterPro" id="IPR001789">
    <property type="entry name" value="Sig_transdc_resp-reg_receiver"/>
</dbReference>
<dbReference type="PRINTS" id="PR00344">
    <property type="entry name" value="BCTRLSENSOR"/>
</dbReference>
<evidence type="ECO:0000256" key="11">
    <source>
        <dbReference type="SAM" id="Coils"/>
    </source>
</evidence>
<sequence length="1845" mass="196951">MSMDLDIGPLSWVKGEIDLALERAGHDLSAHATDPSGDGLKKARASMHQAHGALAIVGLDGITEFADAIEKLLAALADDTTPDAGAAVTAAQSGFTALRGYLDDLMAGHPNQPLKLFVPYRAMVVARGQPAPGPAELFFPDLTQRPPKREREPAPLAAEALAARLKAARLGFERGLLKWIKSDPKGIAEMKVSVAMIEMTRGTPAARAYWWIALGVLDALAADGLPDATDAKRFAMRLGAQIKKLAEGKAEADEQHMREALYLAACATAGGEALAIVRAAYRLEGMVPTATPSETERLLPHIRRLRELLAAAKEDWNRLCAGTAAALPPFHEHAAKIAEEGAATGQTDYARLSAAILEQADQLRRDPTRHNESMALEMATALLLAESVLENFQTLDADFAHSADAVVSRLAALGRGEELGMLELPHLDAMSRRAQERLLLESVAREIRSNLGTIEQTLDAFFRDPSRQATLAALKQPIRQIQGALLVLGQDRANTILGECANAIERFAEPGFAARAGDFEDVAKKLSALGFFVTQLQGGAADIDAILEPPPVAHPVREEAEAVVVPALAPPEELAAPIQVAEPAADEAPVAEEALPDFEVEGFEAAPEPAPAPPAPAAPVEAPAPSAEASRLVDASEEELDAELLSIFLEEANEVLATINEHLPVVRATPGNQEALVTLRRSFHTLKGSGRMVGLTDLGEAAWAVEQVMNGWLHETRPATPALLETLDLAAGIFKQWVMQLEAGGGSHFDAAELIHRCNILGGAEDVEAETAVAPAPTVEEIAPEEEAAAEMAAAEEPAAPTPSIEEAAPEEEIALEIAAPEEIAAPIPPVEEAAPVEEIAVEEVAAEQVPTVEEVFAEEIAVPPAPTIEEAAPEEVVLEEAAPVEAVPEEIVPEPAPTAEVVSFPAPPPIRVGDVEVSPTLYNLYLDETREHIATLQANLGLEVVPDNDVIRAAHTTASISAAVGMMPISALARALEDALVRLSLVEASPTDSQRFIFARCAGALEGMLGAVAERRMPGEEAALATELNAMTPVDATSFEPSAESVAEPSAEEPVEPAVPEITLTAAERRAARIEDEIDPQVLPLFLEESVDLMREIGEGLRNWRAAPTDSEISRMLQRALHTLKGSARMAGAMGCGELLHSMEDRIEQATAMKSVQPATIDGLETSYDRAAMLIEHLRNPEAARPEAEEPAHPAAGAVVESAAPEAPQTERGTAVAAEAHAPAAAHPAHAPAFVPAPQVHLRVRADLVDQLVNEAGEVAIARGRIEGEMLALKASLLELTENVIRLRKQLREVEIQAESQMQSQQALATERAQEFDPLEFDRFTRFQEVTRMMAESVNDVATVQQNLLRNLDHANAAVAAQARLSRELSQRMMGVRMVPFESLAERLHRVVRQAAKDSGKRANLDIRHGQTEIDRSVLDKMAGPLEHLLRNSVAHGLEESAARAAAGKEPIGQISLSLAQEGNEIVVSIADDGAGLNFPRIRQRAIENGLITADAETDEATLTQLIFQPGFSTASELTALAGRGVGMDVVKSETASLGGRIEVATVTGKGSTFRIYLPLTLAVTQAVLVTAGNRIYAIPSSMIEQATAHKPDAAAQIRSTGGTEWLGNRYPYHYLPVLLGEKGATPPPARRHWILLVKGGTERVALEVDSLSGNQEVVVKAVGPQLARVPGLAGATVLGNGEVALILNPVGLAARAVERANVPVEVAPAPTETQIVQAATAASVMVVDDSLTVRKISGRLLARHGYHVLTAKDGVDALEQLGEVMPDVMLLDIEMPRMDGFDLARNIRADNRLKHIPIIMITSRTADKHRQHAAEIGVNHYLGKPYDEEELLGCIRECIDQKQ</sequence>
<dbReference type="Gene3D" id="2.30.30.40">
    <property type="entry name" value="SH3 Domains"/>
    <property type="match status" value="1"/>
</dbReference>